<name>A0A392V3K3_9FABA</name>
<accession>A0A392V3K3</accession>
<proteinExistence type="predicted"/>
<keyword evidence="2" id="KW-1185">Reference proteome</keyword>
<reference evidence="1 2" key="1">
    <citation type="journal article" date="2018" name="Front. Plant Sci.">
        <title>Red Clover (Trifolium pratense) and Zigzag Clover (T. medium) - A Picture of Genomic Similarities and Differences.</title>
        <authorList>
            <person name="Dluhosova J."/>
            <person name="Istvanek J."/>
            <person name="Nedelnik J."/>
            <person name="Repkova J."/>
        </authorList>
    </citation>
    <scope>NUCLEOTIDE SEQUENCE [LARGE SCALE GENOMIC DNA]</scope>
    <source>
        <strain evidence="2">cv. 10/8</strain>
        <tissue evidence="1">Leaf</tissue>
    </source>
</reference>
<sequence>MKKLGIAMEDE</sequence>
<evidence type="ECO:0000313" key="2">
    <source>
        <dbReference type="Proteomes" id="UP000265520"/>
    </source>
</evidence>
<dbReference type="Proteomes" id="UP000265520">
    <property type="component" value="Unassembled WGS sequence"/>
</dbReference>
<organism evidence="1 2">
    <name type="scientific">Trifolium medium</name>
    <dbReference type="NCBI Taxonomy" id="97028"/>
    <lineage>
        <taxon>Eukaryota</taxon>
        <taxon>Viridiplantae</taxon>
        <taxon>Streptophyta</taxon>
        <taxon>Embryophyta</taxon>
        <taxon>Tracheophyta</taxon>
        <taxon>Spermatophyta</taxon>
        <taxon>Magnoliopsida</taxon>
        <taxon>eudicotyledons</taxon>
        <taxon>Gunneridae</taxon>
        <taxon>Pentapetalae</taxon>
        <taxon>rosids</taxon>
        <taxon>fabids</taxon>
        <taxon>Fabales</taxon>
        <taxon>Fabaceae</taxon>
        <taxon>Papilionoideae</taxon>
        <taxon>50 kb inversion clade</taxon>
        <taxon>NPAAA clade</taxon>
        <taxon>Hologalegina</taxon>
        <taxon>IRL clade</taxon>
        <taxon>Trifolieae</taxon>
        <taxon>Trifolium</taxon>
    </lineage>
</organism>
<dbReference type="EMBL" id="LXQA011032248">
    <property type="protein sequence ID" value="MCI81992.1"/>
    <property type="molecule type" value="Genomic_DNA"/>
</dbReference>
<protein>
    <submittedName>
        <fullName evidence="1">Uncharacterized protein</fullName>
    </submittedName>
</protein>
<evidence type="ECO:0000313" key="1">
    <source>
        <dbReference type="EMBL" id="MCI81992.1"/>
    </source>
</evidence>
<feature type="non-terminal residue" evidence="1">
    <location>
        <position position="11"/>
    </location>
</feature>
<comment type="caution">
    <text evidence="1">The sequence shown here is derived from an EMBL/GenBank/DDBJ whole genome shotgun (WGS) entry which is preliminary data.</text>
</comment>